<accession>A0ABY2GX48</accession>
<feature type="domain" description="Heterokaryon incompatibility" evidence="1">
    <location>
        <begin position="3"/>
        <end position="48"/>
    </location>
</feature>
<name>A0ABY2GX48_9HYPO</name>
<dbReference type="PANTHER" id="PTHR24148:SF73">
    <property type="entry name" value="HET DOMAIN PROTEIN (AFU_ORTHOLOGUE AFUA_8G01020)"/>
    <property type="match status" value="1"/>
</dbReference>
<dbReference type="EMBL" id="PPTA01000011">
    <property type="protein sequence ID" value="TFB00421.1"/>
    <property type="molecule type" value="Genomic_DNA"/>
</dbReference>
<sequence>MSIDAICIDQKNLKERGHQVQQMGDIYKQAERVLFWLGAGTDETDIFIMSMQLLHKLSP</sequence>
<proteinExistence type="predicted"/>
<evidence type="ECO:0000313" key="2">
    <source>
        <dbReference type="EMBL" id="TFB00421.1"/>
    </source>
</evidence>
<evidence type="ECO:0000259" key="1">
    <source>
        <dbReference type="Pfam" id="PF06985"/>
    </source>
</evidence>
<dbReference type="Proteomes" id="UP001642720">
    <property type="component" value="Unassembled WGS sequence"/>
</dbReference>
<keyword evidence="3" id="KW-1185">Reference proteome</keyword>
<dbReference type="PANTHER" id="PTHR24148">
    <property type="entry name" value="ANKYRIN REPEAT DOMAIN-CONTAINING PROTEIN 39 HOMOLOG-RELATED"/>
    <property type="match status" value="1"/>
</dbReference>
<dbReference type="GeneID" id="300579362"/>
<dbReference type="RefSeq" id="XP_073556622.1">
    <property type="nucleotide sequence ID" value="XM_073704912.1"/>
</dbReference>
<dbReference type="InterPro" id="IPR010730">
    <property type="entry name" value="HET"/>
</dbReference>
<comment type="caution">
    <text evidence="2">The sequence shown here is derived from an EMBL/GenBank/DDBJ whole genome shotgun (WGS) entry which is preliminary data.</text>
</comment>
<protein>
    <recommendedName>
        <fullName evidence="1">Heterokaryon incompatibility domain-containing protein</fullName>
    </recommendedName>
</protein>
<dbReference type="Pfam" id="PF06985">
    <property type="entry name" value="HET"/>
    <property type="match status" value="1"/>
</dbReference>
<dbReference type="InterPro" id="IPR052895">
    <property type="entry name" value="HetReg/Transcr_Mod"/>
</dbReference>
<organism evidence="2 3">
    <name type="scientific">Trichoderma ghanense</name>
    <dbReference type="NCBI Taxonomy" id="65468"/>
    <lineage>
        <taxon>Eukaryota</taxon>
        <taxon>Fungi</taxon>
        <taxon>Dikarya</taxon>
        <taxon>Ascomycota</taxon>
        <taxon>Pezizomycotina</taxon>
        <taxon>Sordariomycetes</taxon>
        <taxon>Hypocreomycetidae</taxon>
        <taxon>Hypocreales</taxon>
        <taxon>Hypocreaceae</taxon>
        <taxon>Trichoderma</taxon>
    </lineage>
</organism>
<reference evidence="2 3" key="1">
    <citation type="submission" date="2018-01" db="EMBL/GenBank/DDBJ databases">
        <title>Genome characterization of the sugarcane-associated fungus Trichoderma ghanense CCMA-1212 and their application in lignocelulose bioconversion.</title>
        <authorList>
            <person name="Steindorff A.S."/>
            <person name="Mendes T.D."/>
            <person name="Vilela E.S.D."/>
            <person name="Rodrigues D.S."/>
            <person name="Formighieri E.F."/>
            <person name="Melo I.S."/>
            <person name="Favaro L.C.L."/>
        </authorList>
    </citation>
    <scope>NUCLEOTIDE SEQUENCE [LARGE SCALE GENOMIC DNA]</scope>
    <source>
        <strain evidence="2 3">CCMA-1212</strain>
    </source>
</reference>
<evidence type="ECO:0000313" key="3">
    <source>
        <dbReference type="Proteomes" id="UP001642720"/>
    </source>
</evidence>
<gene>
    <name evidence="2" type="ORF">CCMA1212_007750</name>
</gene>